<evidence type="ECO:0000256" key="2">
    <source>
        <dbReference type="SAM" id="SignalP"/>
    </source>
</evidence>
<dbReference type="InterPro" id="IPR002018">
    <property type="entry name" value="CarbesteraseB"/>
</dbReference>
<evidence type="ECO:0000256" key="1">
    <source>
        <dbReference type="SAM" id="MobiDB-lite"/>
    </source>
</evidence>
<protein>
    <submittedName>
        <fullName evidence="4">Carboxylesterase family domain-containing protein</fullName>
    </submittedName>
</protein>
<dbReference type="Gene3D" id="3.40.50.1820">
    <property type="entry name" value="alpha/beta hydrolase"/>
    <property type="match status" value="2"/>
</dbReference>
<dbReference type="SUPFAM" id="SSF53474">
    <property type="entry name" value="alpha/beta-Hydrolases"/>
    <property type="match status" value="1"/>
</dbReference>
<reference evidence="4" key="1">
    <citation type="submission" date="2022-01" db="EMBL/GenBank/DDBJ databases">
        <title>Genome Sequence Resource for Two Populations of Ditylenchus destructor, the Migratory Endoparasitic Phytonematode.</title>
        <authorList>
            <person name="Zhang H."/>
            <person name="Lin R."/>
            <person name="Xie B."/>
        </authorList>
    </citation>
    <scope>NUCLEOTIDE SEQUENCE</scope>
    <source>
        <strain evidence="4">BazhouSP</strain>
    </source>
</reference>
<organism evidence="4 5">
    <name type="scientific">Ditylenchus destructor</name>
    <dbReference type="NCBI Taxonomy" id="166010"/>
    <lineage>
        <taxon>Eukaryota</taxon>
        <taxon>Metazoa</taxon>
        <taxon>Ecdysozoa</taxon>
        <taxon>Nematoda</taxon>
        <taxon>Chromadorea</taxon>
        <taxon>Rhabditida</taxon>
        <taxon>Tylenchina</taxon>
        <taxon>Tylenchomorpha</taxon>
        <taxon>Sphaerularioidea</taxon>
        <taxon>Anguinidae</taxon>
        <taxon>Anguininae</taxon>
        <taxon>Ditylenchus</taxon>
    </lineage>
</organism>
<keyword evidence="2" id="KW-0732">Signal</keyword>
<dbReference type="InterPro" id="IPR050309">
    <property type="entry name" value="Type-B_Carboxylest/Lipase"/>
</dbReference>
<name>A0AAD4NIQ8_9BILA</name>
<keyword evidence="5" id="KW-1185">Reference proteome</keyword>
<evidence type="ECO:0000259" key="3">
    <source>
        <dbReference type="Pfam" id="PF00135"/>
    </source>
</evidence>
<dbReference type="PANTHER" id="PTHR11559">
    <property type="entry name" value="CARBOXYLESTERASE"/>
    <property type="match status" value="1"/>
</dbReference>
<feature type="region of interest" description="Disordered" evidence="1">
    <location>
        <begin position="596"/>
        <end position="627"/>
    </location>
</feature>
<comment type="caution">
    <text evidence="4">The sequence shown here is derived from an EMBL/GenBank/DDBJ whole genome shotgun (WGS) entry which is preliminary data.</text>
</comment>
<feature type="chain" id="PRO_5042151965" evidence="2">
    <location>
        <begin position="28"/>
        <end position="627"/>
    </location>
</feature>
<accession>A0AAD4NIQ8</accession>
<evidence type="ECO:0000313" key="5">
    <source>
        <dbReference type="Proteomes" id="UP001201812"/>
    </source>
</evidence>
<evidence type="ECO:0000313" key="4">
    <source>
        <dbReference type="EMBL" id="KAI1729540.1"/>
    </source>
</evidence>
<dbReference type="EMBL" id="JAKKPZ010000001">
    <property type="protein sequence ID" value="KAI1729540.1"/>
    <property type="molecule type" value="Genomic_DNA"/>
</dbReference>
<dbReference type="InterPro" id="IPR029058">
    <property type="entry name" value="AB_hydrolase_fold"/>
</dbReference>
<feature type="domain" description="Carboxylesterase type B" evidence="3">
    <location>
        <begin position="120"/>
        <end position="295"/>
    </location>
</feature>
<feature type="signal peptide" evidence="2">
    <location>
        <begin position="1"/>
        <end position="27"/>
    </location>
</feature>
<proteinExistence type="predicted"/>
<sequence length="627" mass="71249">MMAWCRCSLPWIMLILMEVALIIGSSASFVDELFASETEVTEVVDVEKSITYKGLSGEVHVQHSDRRAKRDASDNHFYKGSAWVFLNIPYVVPLNDTTVFEYSRILDADAFKEMMIKRHEDEANYRRFGNFCPQVESDLTGYYRDHCFSEMAIDCLNLNVFTPVLNGTKEGTLYPVYVLFHGGKLSHGSSCDFGRQGLIQNFVMQDIIVVTVNYRLGLYGYLKTTENWKSRGLVDQIHALFWVQEHIKAFKGDKNSVTLGGFEAGACSAAVIMQKTEIEPRPFNNVILHGSTALNCMKGGVFHQNIEIDTKPEDIAGNITEHNVLTEKFPLGMQIPVPENQTEQPSGRPLNVLIGLNRDELLALDESVDYYVSNKTDLMEFFTKYLIVDNKTLEKDINHLFKRDKPDVMKFLMNYIFTRNVLLMAKELNDNNHTAFVYRFSHVPDAKLFADVRTGTELLANKVPHGTDFRYAYLPPQYWKDIIAANDSATFHNVKNVSTQWTGILVNLIKGNIKELERDVPRYSGDIETGKFLEFDGSENNVSKKLLSWNEYDTWSFIYDHRNDNYEPAATTACQNCNKPQTEVVSITTKSLFPSAKSTIAPHKRNHAGDGDKTTTNKPGPFSTRKI</sequence>
<dbReference type="Pfam" id="PF00135">
    <property type="entry name" value="COesterase"/>
    <property type="match status" value="1"/>
</dbReference>
<dbReference type="AlphaFoldDB" id="A0AAD4NIQ8"/>
<gene>
    <name evidence="4" type="ORF">DdX_01786</name>
</gene>
<dbReference type="Proteomes" id="UP001201812">
    <property type="component" value="Unassembled WGS sequence"/>
</dbReference>